<reference evidence="2 3" key="1">
    <citation type="submission" date="2024-11" db="EMBL/GenBank/DDBJ databases">
        <title>Chromosome-level genome assembly of Eucalyptus globulus Labill. provides insights into its genome evolution.</title>
        <authorList>
            <person name="Li X."/>
        </authorList>
    </citation>
    <scope>NUCLEOTIDE SEQUENCE [LARGE SCALE GENOMIC DNA]</scope>
    <source>
        <strain evidence="2">CL2024</strain>
        <tissue evidence="2">Fresh tender leaves</tissue>
    </source>
</reference>
<dbReference type="Proteomes" id="UP001634007">
    <property type="component" value="Unassembled WGS sequence"/>
</dbReference>
<accession>A0ABD3JN07</accession>
<evidence type="ECO:0000256" key="1">
    <source>
        <dbReference type="SAM" id="MobiDB-lite"/>
    </source>
</evidence>
<name>A0ABD3JN07_EUCGL</name>
<comment type="caution">
    <text evidence="2">The sequence shown here is derived from an EMBL/GenBank/DDBJ whole genome shotgun (WGS) entry which is preliminary data.</text>
</comment>
<dbReference type="AlphaFoldDB" id="A0ABD3JN07"/>
<protein>
    <submittedName>
        <fullName evidence="2">Uncharacterized protein</fullName>
    </submittedName>
</protein>
<proteinExistence type="predicted"/>
<dbReference type="EMBL" id="JBJKBG010000008">
    <property type="protein sequence ID" value="KAL3727709.1"/>
    <property type="molecule type" value="Genomic_DNA"/>
</dbReference>
<gene>
    <name evidence="2" type="ORF">ACJRO7_032449</name>
</gene>
<evidence type="ECO:0000313" key="3">
    <source>
        <dbReference type="Proteomes" id="UP001634007"/>
    </source>
</evidence>
<feature type="region of interest" description="Disordered" evidence="1">
    <location>
        <begin position="30"/>
        <end position="51"/>
    </location>
</feature>
<keyword evidence="3" id="KW-1185">Reference proteome</keyword>
<sequence length="80" mass="8789">MAPQGDRLADIGREGFALIDIFYGGGKSGPAPKKPCNVPQQHAPIPSNKNIIDSEKAAERYKGVVVVESRKKKRFACWCF</sequence>
<dbReference type="PANTHER" id="PTHR33484">
    <property type="entry name" value="BNAC07G33360D PROTEIN"/>
    <property type="match status" value="1"/>
</dbReference>
<evidence type="ECO:0000313" key="2">
    <source>
        <dbReference type="EMBL" id="KAL3727709.1"/>
    </source>
</evidence>
<organism evidence="2 3">
    <name type="scientific">Eucalyptus globulus</name>
    <name type="common">Tasmanian blue gum</name>
    <dbReference type="NCBI Taxonomy" id="34317"/>
    <lineage>
        <taxon>Eukaryota</taxon>
        <taxon>Viridiplantae</taxon>
        <taxon>Streptophyta</taxon>
        <taxon>Embryophyta</taxon>
        <taxon>Tracheophyta</taxon>
        <taxon>Spermatophyta</taxon>
        <taxon>Magnoliopsida</taxon>
        <taxon>eudicotyledons</taxon>
        <taxon>Gunneridae</taxon>
        <taxon>Pentapetalae</taxon>
        <taxon>rosids</taxon>
        <taxon>malvids</taxon>
        <taxon>Myrtales</taxon>
        <taxon>Myrtaceae</taxon>
        <taxon>Myrtoideae</taxon>
        <taxon>Eucalypteae</taxon>
        <taxon>Eucalyptus</taxon>
    </lineage>
</organism>